<evidence type="ECO:0000256" key="1">
    <source>
        <dbReference type="ARBA" id="ARBA00022722"/>
    </source>
</evidence>
<evidence type="ECO:0000313" key="2">
    <source>
        <dbReference type="EnsemblMetazoa" id="CJA42406.1"/>
    </source>
</evidence>
<dbReference type="GO" id="GO:0000175">
    <property type="term" value="F:3'-5'-RNA exonuclease activity"/>
    <property type="evidence" value="ECO:0007669"/>
    <property type="project" value="InterPro"/>
</dbReference>
<accession>A0A8R1EW36</accession>
<sequence length="145" mass="15458">MDLGVADAAVGKAMEIVGEMIGFTLDCVPCPSTVRNISLATLHLARTHIKAQLSEFFDSGQSLCLVSDETTKGTKKVQTFGVHSSDGTFVCLGLEQVAEKSAMTAFGALEASVNKLPGVSPEFFKLFMLSVKSTMSDSARTEIKF</sequence>
<organism evidence="2 3">
    <name type="scientific">Caenorhabditis japonica</name>
    <dbReference type="NCBI Taxonomy" id="281687"/>
    <lineage>
        <taxon>Eukaryota</taxon>
        <taxon>Metazoa</taxon>
        <taxon>Ecdysozoa</taxon>
        <taxon>Nematoda</taxon>
        <taxon>Chromadorea</taxon>
        <taxon>Rhabditida</taxon>
        <taxon>Rhabditina</taxon>
        <taxon>Rhabditomorpha</taxon>
        <taxon>Rhabditoidea</taxon>
        <taxon>Rhabditidae</taxon>
        <taxon>Peloderinae</taxon>
        <taxon>Caenorhabditis</taxon>
    </lineage>
</organism>
<dbReference type="EnsemblMetazoa" id="CJA42406.1">
    <property type="protein sequence ID" value="CJA42406.1"/>
    <property type="gene ID" value="WBGene00218254"/>
</dbReference>
<reference evidence="3" key="1">
    <citation type="submission" date="2010-08" db="EMBL/GenBank/DDBJ databases">
        <authorList>
            <consortium name="Caenorhabditis japonica Sequencing Consortium"/>
            <person name="Wilson R.K."/>
        </authorList>
    </citation>
    <scope>NUCLEOTIDE SEQUENCE [LARGE SCALE GENOMIC DNA]</scope>
    <source>
        <strain evidence="3">DF5081</strain>
    </source>
</reference>
<evidence type="ECO:0000313" key="3">
    <source>
        <dbReference type="Proteomes" id="UP000005237"/>
    </source>
</evidence>
<dbReference type="Proteomes" id="UP000005237">
    <property type="component" value="Unassembled WGS sequence"/>
</dbReference>
<dbReference type="InterPro" id="IPR022894">
    <property type="entry name" value="Oligoribonuclease"/>
</dbReference>
<keyword evidence="1" id="KW-0540">Nuclease</keyword>
<keyword evidence="3" id="KW-1185">Reference proteome</keyword>
<proteinExistence type="predicted"/>
<protein>
    <submittedName>
        <fullName evidence="2">Uncharacterized protein</fullName>
    </submittedName>
</protein>
<reference evidence="2" key="2">
    <citation type="submission" date="2022-06" db="UniProtKB">
        <authorList>
            <consortium name="EnsemblMetazoa"/>
        </authorList>
    </citation>
    <scope>IDENTIFICATION</scope>
    <source>
        <strain evidence="2">DF5081</strain>
    </source>
</reference>
<name>A0A8R1EW36_CAEJA</name>
<dbReference type="PANTHER" id="PTHR11046:SF27">
    <property type="entry name" value="PROTEIN CBG26503"/>
    <property type="match status" value="1"/>
</dbReference>
<dbReference type="PANTHER" id="PTHR11046">
    <property type="entry name" value="OLIGORIBONUCLEASE, MITOCHONDRIAL"/>
    <property type="match status" value="1"/>
</dbReference>
<dbReference type="AlphaFoldDB" id="A0A8R1EW36"/>
<keyword evidence="1" id="KW-0378">Hydrolase</keyword>